<proteinExistence type="predicted"/>
<evidence type="ECO:0000259" key="2">
    <source>
        <dbReference type="Pfam" id="PF08241"/>
    </source>
</evidence>
<dbReference type="CDD" id="cd02440">
    <property type="entry name" value="AdoMet_MTases"/>
    <property type="match status" value="1"/>
</dbReference>
<dbReference type="Gene3D" id="3.40.50.150">
    <property type="entry name" value="Vaccinia Virus protein VP39"/>
    <property type="match status" value="1"/>
</dbReference>
<name>A0A242K0H2_9ENTE</name>
<dbReference type="SUPFAM" id="SSF53335">
    <property type="entry name" value="S-adenosyl-L-methionine-dependent methyltransferases"/>
    <property type="match status" value="1"/>
</dbReference>
<dbReference type="AlphaFoldDB" id="A0A242K0H2"/>
<dbReference type="PANTHER" id="PTHR43591:SF24">
    <property type="entry name" value="2-METHOXY-6-POLYPRENYL-1,4-BENZOQUINOL METHYLASE, MITOCHONDRIAL"/>
    <property type="match status" value="1"/>
</dbReference>
<evidence type="ECO:0000313" key="4">
    <source>
        <dbReference type="Proteomes" id="UP000194933"/>
    </source>
</evidence>
<gene>
    <name evidence="3" type="ORF">A5844_001284</name>
</gene>
<dbReference type="Pfam" id="PF08241">
    <property type="entry name" value="Methyltransf_11"/>
    <property type="match status" value="1"/>
</dbReference>
<keyword evidence="4" id="KW-1185">Reference proteome</keyword>
<keyword evidence="1" id="KW-0175">Coiled coil</keyword>
<protein>
    <recommendedName>
        <fullName evidence="2">Methyltransferase type 11 domain-containing protein</fullName>
    </recommendedName>
</protein>
<dbReference type="InterPro" id="IPR013216">
    <property type="entry name" value="Methyltransf_11"/>
</dbReference>
<accession>A0A242K0H2</accession>
<organism evidence="3 4">
    <name type="scientific">Candidatus Enterococcus wittei</name>
    <dbReference type="NCBI Taxonomy" id="1987383"/>
    <lineage>
        <taxon>Bacteria</taxon>
        <taxon>Bacillati</taxon>
        <taxon>Bacillota</taxon>
        <taxon>Bacilli</taxon>
        <taxon>Lactobacillales</taxon>
        <taxon>Enterococcaceae</taxon>
        <taxon>Enterococcus</taxon>
    </lineage>
</organism>
<dbReference type="RefSeq" id="WP_086284390.1">
    <property type="nucleotide sequence ID" value="NZ_NGMO01000002.1"/>
</dbReference>
<reference evidence="3 4" key="1">
    <citation type="submission" date="2017-05" db="EMBL/GenBank/DDBJ databases">
        <title>The Genome Sequence of Enterococcus sp. 10A9_DIV0425.</title>
        <authorList>
            <consortium name="The Broad Institute Genomics Platform"/>
            <consortium name="The Broad Institute Genomic Center for Infectious Diseases"/>
            <person name="Earl A."/>
            <person name="Manson A."/>
            <person name="Schwartman J."/>
            <person name="Gilmore M."/>
            <person name="Abouelleil A."/>
            <person name="Cao P."/>
            <person name="Chapman S."/>
            <person name="Cusick C."/>
            <person name="Shea T."/>
            <person name="Young S."/>
            <person name="Neafsey D."/>
            <person name="Nusbaum C."/>
            <person name="Birren B."/>
        </authorList>
    </citation>
    <scope>NUCLEOTIDE SEQUENCE [LARGE SCALE GENOMIC DNA]</scope>
    <source>
        <strain evidence="3 4">10A9_DIV0425</strain>
    </source>
</reference>
<evidence type="ECO:0000313" key="3">
    <source>
        <dbReference type="EMBL" id="OTP11150.1"/>
    </source>
</evidence>
<evidence type="ECO:0000256" key="1">
    <source>
        <dbReference type="SAM" id="Coils"/>
    </source>
</evidence>
<dbReference type="STRING" id="1987383.A5844_001284"/>
<dbReference type="EMBL" id="NGMO01000002">
    <property type="protein sequence ID" value="OTP11150.1"/>
    <property type="molecule type" value="Genomic_DNA"/>
</dbReference>
<dbReference type="InterPro" id="IPR029063">
    <property type="entry name" value="SAM-dependent_MTases_sf"/>
</dbReference>
<feature type="domain" description="Methyltransferase type 11" evidence="2">
    <location>
        <begin position="54"/>
        <end position="148"/>
    </location>
</feature>
<comment type="caution">
    <text evidence="3">The sequence shown here is derived from an EMBL/GenBank/DDBJ whole genome shotgun (WGS) entry which is preliminary data.</text>
</comment>
<dbReference type="Proteomes" id="UP000194933">
    <property type="component" value="Unassembled WGS sequence"/>
</dbReference>
<dbReference type="GO" id="GO:0008757">
    <property type="term" value="F:S-adenosylmethionine-dependent methyltransferase activity"/>
    <property type="evidence" value="ECO:0007669"/>
    <property type="project" value="InterPro"/>
</dbReference>
<sequence>MDTLQKEIVDYWTKRSLSYGEQHAEELKTSKKERWEEFLLPKFSMTDKKIKKILDIGTGPGFMAILLAEAGYEVTAVDFTEKMLEEAKKNAGAYKQKIQWLKMDAQQLAFEDETFDAIITRNVTWNLEEPFTAYQEWHRVLKDDGMLINIDANWYRYLYDDQARKKYNEDRQMTKKYQIKDYYEKTDIATMERIAKEIPLSKRMRPAWDNKALKEIGFKQVTILEDINPLVLDQVEQINFDFSPLFFIQAVK</sequence>
<feature type="coiled-coil region" evidence="1">
    <location>
        <begin position="77"/>
        <end position="104"/>
    </location>
</feature>
<dbReference type="PANTHER" id="PTHR43591">
    <property type="entry name" value="METHYLTRANSFERASE"/>
    <property type="match status" value="1"/>
</dbReference>